<feature type="region of interest" description="Disordered" evidence="7">
    <location>
        <begin position="474"/>
        <end position="495"/>
    </location>
</feature>
<proteinExistence type="inferred from homology"/>
<evidence type="ECO:0000313" key="10">
    <source>
        <dbReference type="Proteomes" id="UP001161247"/>
    </source>
</evidence>
<evidence type="ECO:0000256" key="5">
    <source>
        <dbReference type="PROSITE-ProRule" id="PRU00325"/>
    </source>
</evidence>
<protein>
    <recommendedName>
        <fullName evidence="6">Protein FAR1-RELATED SEQUENCE</fullName>
    </recommendedName>
</protein>
<dbReference type="InterPro" id="IPR018289">
    <property type="entry name" value="MULE_transposase_dom"/>
</dbReference>
<reference evidence="9" key="1">
    <citation type="submission" date="2023-03" db="EMBL/GenBank/DDBJ databases">
        <authorList>
            <person name="Julca I."/>
        </authorList>
    </citation>
    <scope>NUCLEOTIDE SEQUENCE</scope>
</reference>
<dbReference type="InterPro" id="IPR031052">
    <property type="entry name" value="FHY3/FAR1"/>
</dbReference>
<evidence type="ECO:0000256" key="2">
    <source>
        <dbReference type="ARBA" id="ARBA00022723"/>
    </source>
</evidence>
<gene>
    <name evidence="9" type="ORF">OLC1_LOCUS5979</name>
</gene>
<evidence type="ECO:0000256" key="7">
    <source>
        <dbReference type="SAM" id="MobiDB-lite"/>
    </source>
</evidence>
<comment type="similarity">
    <text evidence="1 6">Belongs to the FHY3/FAR1 family.</text>
</comment>
<dbReference type="GO" id="GO:0005634">
    <property type="term" value="C:nucleus"/>
    <property type="evidence" value="ECO:0007669"/>
    <property type="project" value="UniProtKB-SubCell"/>
</dbReference>
<keyword evidence="2 6" id="KW-0479">Metal-binding</keyword>
<dbReference type="EMBL" id="OX459119">
    <property type="protein sequence ID" value="CAI9094896.1"/>
    <property type="molecule type" value="Genomic_DNA"/>
</dbReference>
<dbReference type="PROSITE" id="PS50966">
    <property type="entry name" value="ZF_SWIM"/>
    <property type="match status" value="1"/>
</dbReference>
<name>A0AAV1CHV1_OLDCO</name>
<dbReference type="Pfam" id="PF04434">
    <property type="entry name" value="SWIM"/>
    <property type="match status" value="1"/>
</dbReference>
<evidence type="ECO:0000256" key="4">
    <source>
        <dbReference type="ARBA" id="ARBA00022833"/>
    </source>
</evidence>
<keyword evidence="6" id="KW-0539">Nucleus</keyword>
<feature type="compositionally biased region" description="Polar residues" evidence="7">
    <location>
        <begin position="479"/>
        <end position="493"/>
    </location>
</feature>
<evidence type="ECO:0000256" key="3">
    <source>
        <dbReference type="ARBA" id="ARBA00022771"/>
    </source>
</evidence>
<dbReference type="GO" id="GO:0008270">
    <property type="term" value="F:zinc ion binding"/>
    <property type="evidence" value="ECO:0007669"/>
    <property type="project" value="UniProtKB-UniRule"/>
</dbReference>
<comment type="function">
    <text evidence="6">Putative transcription activator involved in regulating light control of development.</text>
</comment>
<dbReference type="GO" id="GO:0006355">
    <property type="term" value="P:regulation of DNA-templated transcription"/>
    <property type="evidence" value="ECO:0007669"/>
    <property type="project" value="UniProtKB-UniRule"/>
</dbReference>
<organism evidence="9 10">
    <name type="scientific">Oldenlandia corymbosa var. corymbosa</name>
    <dbReference type="NCBI Taxonomy" id="529605"/>
    <lineage>
        <taxon>Eukaryota</taxon>
        <taxon>Viridiplantae</taxon>
        <taxon>Streptophyta</taxon>
        <taxon>Embryophyta</taxon>
        <taxon>Tracheophyta</taxon>
        <taxon>Spermatophyta</taxon>
        <taxon>Magnoliopsida</taxon>
        <taxon>eudicotyledons</taxon>
        <taxon>Gunneridae</taxon>
        <taxon>Pentapetalae</taxon>
        <taxon>asterids</taxon>
        <taxon>lamiids</taxon>
        <taxon>Gentianales</taxon>
        <taxon>Rubiaceae</taxon>
        <taxon>Rubioideae</taxon>
        <taxon>Spermacoceae</taxon>
        <taxon>Hedyotis-Oldenlandia complex</taxon>
        <taxon>Oldenlandia</taxon>
    </lineage>
</organism>
<dbReference type="Pfam" id="PF10551">
    <property type="entry name" value="MULE"/>
    <property type="match status" value="1"/>
</dbReference>
<comment type="subcellular location">
    <subcellularLocation>
        <location evidence="6">Nucleus</location>
    </subcellularLocation>
</comment>
<keyword evidence="10" id="KW-1185">Reference proteome</keyword>
<sequence>MQFQMTISSDNIEGENTRLARIECLQDSLRRMQIEDPAFFYVIQGDDDNSYANVFWADATSQENYNCFGDTVRFNTYCGSQGYGVPLAAFTGLNHHGQPILFGCALLFNKSESSYVWLFQTWLHAILGRYPVSITTNCDSFIKVAIARVLPKVRHRFFGWSVFKDMEEKLACVNRIHPAFESELKKCVYEAETVGDFDSSWHSLLERYHLMDNGWLQSLYNERHQWVPIYMRDTFFGEFSSAEAIDSMDCFFEGFLNASSTIQMLISQCDKAAGSWHERELRADMDTANIIPVLKTRSPMEKQAANLYTREIFMKFQGELVETLAYHANKIDDSGSITKYHVAKFGEEHKVYVVNFNTFEMTANCSCQKFEFSGIICRHILSVFRAKNVFTLPSLYILRRWTRDARINYGGVGDDCSPNFSSDSRESRTARYNNLRAKAITFVEEGAKSIHAYYVARNALAEAAKKVAVAKRKGVRAPQGNSQANGSNANLSLDQKERRISELTAELQRTNQRCEAYRGNLLALLRDMEDQKLKLSVKVQNARLSLKE</sequence>
<dbReference type="SMART" id="SM00575">
    <property type="entry name" value="ZnF_PMZ"/>
    <property type="match status" value="1"/>
</dbReference>
<dbReference type="Proteomes" id="UP001161247">
    <property type="component" value="Chromosome 2"/>
</dbReference>
<dbReference type="AlphaFoldDB" id="A0AAV1CHV1"/>
<evidence type="ECO:0000256" key="1">
    <source>
        <dbReference type="ARBA" id="ARBA00005889"/>
    </source>
</evidence>
<dbReference type="InterPro" id="IPR006564">
    <property type="entry name" value="Znf_PMZ"/>
</dbReference>
<evidence type="ECO:0000259" key="8">
    <source>
        <dbReference type="PROSITE" id="PS50966"/>
    </source>
</evidence>
<dbReference type="PANTHER" id="PTHR31669">
    <property type="entry name" value="PROTEIN FAR1-RELATED SEQUENCE 10-RELATED"/>
    <property type="match status" value="1"/>
</dbReference>
<evidence type="ECO:0000313" key="9">
    <source>
        <dbReference type="EMBL" id="CAI9094896.1"/>
    </source>
</evidence>
<keyword evidence="4 6" id="KW-0862">Zinc</keyword>
<keyword evidence="3 5" id="KW-0863">Zinc-finger</keyword>
<evidence type="ECO:0000256" key="6">
    <source>
        <dbReference type="RuleBase" id="RU367018"/>
    </source>
</evidence>
<accession>A0AAV1CHV1</accession>
<dbReference type="InterPro" id="IPR007527">
    <property type="entry name" value="Znf_SWIM"/>
</dbReference>
<feature type="domain" description="SWIM-type" evidence="8">
    <location>
        <begin position="352"/>
        <end position="388"/>
    </location>
</feature>
<dbReference type="PANTHER" id="PTHR31669:SF240">
    <property type="entry name" value="PROTEIN FAR1-RELATED SEQUENCE 9"/>
    <property type="match status" value="1"/>
</dbReference>